<name>A0A7E4UTF0_PANRE</name>
<reference evidence="2" key="2">
    <citation type="submission" date="2020-10" db="UniProtKB">
        <authorList>
            <consortium name="WormBaseParasite"/>
        </authorList>
    </citation>
    <scope>IDENTIFICATION</scope>
</reference>
<proteinExistence type="predicted"/>
<dbReference type="AlphaFoldDB" id="A0A7E4UTF0"/>
<organism evidence="1 2">
    <name type="scientific">Panagrellus redivivus</name>
    <name type="common">Microworm</name>
    <dbReference type="NCBI Taxonomy" id="6233"/>
    <lineage>
        <taxon>Eukaryota</taxon>
        <taxon>Metazoa</taxon>
        <taxon>Ecdysozoa</taxon>
        <taxon>Nematoda</taxon>
        <taxon>Chromadorea</taxon>
        <taxon>Rhabditida</taxon>
        <taxon>Tylenchina</taxon>
        <taxon>Panagrolaimomorpha</taxon>
        <taxon>Panagrolaimoidea</taxon>
        <taxon>Panagrolaimidae</taxon>
        <taxon>Panagrellus</taxon>
    </lineage>
</organism>
<evidence type="ECO:0000313" key="1">
    <source>
        <dbReference type="Proteomes" id="UP000492821"/>
    </source>
</evidence>
<protein>
    <submittedName>
        <fullName evidence="2">Secreted protein</fullName>
    </submittedName>
</protein>
<accession>A0A7E4UTF0</accession>
<evidence type="ECO:0000313" key="2">
    <source>
        <dbReference type="WBParaSite" id="Pan_g12168.t1"/>
    </source>
</evidence>
<keyword evidence="1" id="KW-1185">Reference proteome</keyword>
<reference evidence="1" key="1">
    <citation type="journal article" date="2013" name="Genetics">
        <title>The draft genome and transcriptome of Panagrellus redivivus are shaped by the harsh demands of a free-living lifestyle.</title>
        <authorList>
            <person name="Srinivasan J."/>
            <person name="Dillman A.R."/>
            <person name="Macchietto M.G."/>
            <person name="Heikkinen L."/>
            <person name="Lakso M."/>
            <person name="Fracchia K.M."/>
            <person name="Antoshechkin I."/>
            <person name="Mortazavi A."/>
            <person name="Wong G."/>
            <person name="Sternberg P.W."/>
        </authorList>
    </citation>
    <scope>NUCLEOTIDE SEQUENCE [LARGE SCALE GENOMIC DNA]</scope>
    <source>
        <strain evidence="1">MT8872</strain>
    </source>
</reference>
<sequence length="84" mass="9312">MFCAYCRCQPCRTQSSNFPMVKLAVTVDLAMLILTRQLQSAELVVGDPHYKYDPGFIVISLEDDNDGNDCLLLTPLDSKVTGLV</sequence>
<dbReference type="Proteomes" id="UP000492821">
    <property type="component" value="Unassembled WGS sequence"/>
</dbReference>
<dbReference type="WBParaSite" id="Pan_g12168.t1">
    <property type="protein sequence ID" value="Pan_g12168.t1"/>
    <property type="gene ID" value="Pan_g12168"/>
</dbReference>